<dbReference type="AlphaFoldDB" id="A0AAV6H4X2"/>
<keyword evidence="5" id="KW-1015">Disulfide bond</keyword>
<protein>
    <recommendedName>
        <fullName evidence="10">Properdin</fullName>
    </recommendedName>
</protein>
<sequence length="452" mass="49957">MVYTMLLVFSIQYILFLLPQAIDSQLVSCYFKFDTDTGNCVSHIGDVTQDECCFNSQYGFKNENGECVSCRNASWSAWSPWGPCSVSCLKGVQQRRRRCDGIGKCNDSKNLGTLQTAVCEDQDCCPEQGGWGEWGAWQPCSVTCGKGVSRREKPCNNPPPKCGGGCDGPGQDTQSCETGVVCPTHGSWSDWGTWSPCLGTCRMEGATPPPRERRRTCTNPSPSSVPAGRPCQGPDTDTQDCYSLPICPTHGAWGAWSSLSECSVTCGVGLQSKTRKCNNPAPKYGGNACLGDHNAYAICIIQTHCPVDGEWGEWREWETCKKETYNRPISCTKKAGSQVRRRSCLFRDFGGKACDGLPVEHRLCYDIKHTTERPCEKPAHYTEWTEWGLCKPSCGADSKRRRDRLCVADIPEFEKTTYGDVYYSGLPRRKCSPILMGINKTQMEPCLNVPAC</sequence>
<dbReference type="Gene3D" id="2.20.100.10">
    <property type="entry name" value="Thrombospondin type-1 (TSP1) repeat"/>
    <property type="match status" value="6"/>
</dbReference>
<accession>A0AAV6H4X2</accession>
<dbReference type="InterPro" id="IPR052065">
    <property type="entry name" value="Compl_asym_regulator"/>
</dbReference>
<reference evidence="8" key="1">
    <citation type="submission" date="2020-10" db="EMBL/GenBank/DDBJ databases">
        <title>Chromosome-scale genome assembly of the Allis shad, Alosa alosa.</title>
        <authorList>
            <person name="Margot Z."/>
            <person name="Christophe K."/>
            <person name="Cabau C."/>
            <person name="Louis A."/>
            <person name="Berthelot C."/>
            <person name="Parey E."/>
            <person name="Roest Crollius H."/>
            <person name="Montfort J."/>
            <person name="Robinson-Rechavi M."/>
            <person name="Bucao C."/>
            <person name="Bouchez O."/>
            <person name="Gislard M."/>
            <person name="Lluch J."/>
            <person name="Milhes M."/>
            <person name="Lampietro C."/>
            <person name="Lopez Roques C."/>
            <person name="Donnadieu C."/>
            <person name="Braasch I."/>
            <person name="Desvignes T."/>
            <person name="Postlethwait J."/>
            <person name="Bobe J."/>
            <person name="Guiguen Y."/>
        </authorList>
    </citation>
    <scope>NUCLEOTIDE SEQUENCE</scope>
    <source>
        <strain evidence="8">M-15738</strain>
        <tissue evidence="8">Blood</tissue>
    </source>
</reference>
<dbReference type="Pfam" id="PF22195">
    <property type="entry name" value="TSP1_CFP_C"/>
    <property type="match status" value="1"/>
</dbReference>
<evidence type="ECO:0000256" key="6">
    <source>
        <dbReference type="SAM" id="MobiDB-lite"/>
    </source>
</evidence>
<gene>
    <name evidence="8" type="ORF">AALO_G00054610</name>
</gene>
<evidence type="ECO:0000256" key="4">
    <source>
        <dbReference type="ARBA" id="ARBA00022737"/>
    </source>
</evidence>
<organism evidence="8 9">
    <name type="scientific">Alosa alosa</name>
    <name type="common">allis shad</name>
    <dbReference type="NCBI Taxonomy" id="278164"/>
    <lineage>
        <taxon>Eukaryota</taxon>
        <taxon>Metazoa</taxon>
        <taxon>Chordata</taxon>
        <taxon>Craniata</taxon>
        <taxon>Vertebrata</taxon>
        <taxon>Euteleostomi</taxon>
        <taxon>Actinopterygii</taxon>
        <taxon>Neopterygii</taxon>
        <taxon>Teleostei</taxon>
        <taxon>Clupei</taxon>
        <taxon>Clupeiformes</taxon>
        <taxon>Clupeoidei</taxon>
        <taxon>Clupeidae</taxon>
        <taxon>Alosa</taxon>
    </lineage>
</organism>
<evidence type="ECO:0000313" key="8">
    <source>
        <dbReference type="EMBL" id="KAG5282313.1"/>
    </source>
</evidence>
<dbReference type="SMART" id="SM00209">
    <property type="entry name" value="TSP1"/>
    <property type="match status" value="6"/>
</dbReference>
<name>A0AAV6H4X2_9TELE</name>
<evidence type="ECO:0000256" key="2">
    <source>
        <dbReference type="ARBA" id="ARBA00022525"/>
    </source>
</evidence>
<dbReference type="InterPro" id="IPR000884">
    <property type="entry name" value="TSP1_rpt"/>
</dbReference>
<keyword evidence="2" id="KW-0964">Secreted</keyword>
<dbReference type="Pfam" id="PF00090">
    <property type="entry name" value="TSP_1"/>
    <property type="match status" value="4"/>
</dbReference>
<evidence type="ECO:0000313" key="9">
    <source>
        <dbReference type="Proteomes" id="UP000823561"/>
    </source>
</evidence>
<dbReference type="EMBL" id="JADWDJ010000004">
    <property type="protein sequence ID" value="KAG5282313.1"/>
    <property type="molecule type" value="Genomic_DNA"/>
</dbReference>
<keyword evidence="4" id="KW-0677">Repeat</keyword>
<dbReference type="PANTHER" id="PTHR22906:SF43">
    <property type="entry name" value="PROPERDIN"/>
    <property type="match status" value="1"/>
</dbReference>
<keyword evidence="9" id="KW-1185">Reference proteome</keyword>
<dbReference type="Proteomes" id="UP000823561">
    <property type="component" value="Chromosome 4"/>
</dbReference>
<comment type="caution">
    <text evidence="8">The sequence shown here is derived from an EMBL/GenBank/DDBJ whole genome shotgun (WGS) entry which is preliminary data.</text>
</comment>
<dbReference type="InterPro" id="IPR049536">
    <property type="entry name" value="CFP_TSR-0"/>
</dbReference>
<evidence type="ECO:0008006" key="10">
    <source>
        <dbReference type="Google" id="ProtNLM"/>
    </source>
</evidence>
<proteinExistence type="predicted"/>
<keyword evidence="3 7" id="KW-0732">Signal</keyword>
<dbReference type="PROSITE" id="PS50092">
    <property type="entry name" value="TSP1"/>
    <property type="match status" value="5"/>
</dbReference>
<evidence type="ECO:0000256" key="7">
    <source>
        <dbReference type="SAM" id="SignalP"/>
    </source>
</evidence>
<dbReference type="Pfam" id="PF18487">
    <property type="entry name" value="TSR"/>
    <property type="match status" value="1"/>
</dbReference>
<dbReference type="InterPro" id="IPR036383">
    <property type="entry name" value="TSP1_rpt_sf"/>
</dbReference>
<feature type="chain" id="PRO_5043675191" description="Properdin" evidence="7">
    <location>
        <begin position="25"/>
        <end position="452"/>
    </location>
</feature>
<dbReference type="SUPFAM" id="SSF82895">
    <property type="entry name" value="TSP-1 type 1 repeat"/>
    <property type="match status" value="6"/>
</dbReference>
<evidence type="ECO:0000256" key="5">
    <source>
        <dbReference type="ARBA" id="ARBA00023157"/>
    </source>
</evidence>
<dbReference type="PRINTS" id="PR01705">
    <property type="entry name" value="TSP1REPEAT"/>
</dbReference>
<evidence type="ECO:0000256" key="1">
    <source>
        <dbReference type="ARBA" id="ARBA00004613"/>
    </source>
</evidence>
<dbReference type="InterPro" id="IPR054019">
    <property type="entry name" value="CFP_TSR_C"/>
</dbReference>
<feature type="region of interest" description="Disordered" evidence="6">
    <location>
        <begin position="207"/>
        <end position="232"/>
    </location>
</feature>
<feature type="signal peptide" evidence="7">
    <location>
        <begin position="1"/>
        <end position="24"/>
    </location>
</feature>
<evidence type="ECO:0000256" key="3">
    <source>
        <dbReference type="ARBA" id="ARBA00022729"/>
    </source>
</evidence>
<dbReference type="PANTHER" id="PTHR22906">
    <property type="entry name" value="PROPERDIN"/>
    <property type="match status" value="1"/>
</dbReference>
<dbReference type="FunFam" id="2.20.100.10:FF:000001">
    <property type="entry name" value="semaphorin-5A isoform X1"/>
    <property type="match status" value="2"/>
</dbReference>
<comment type="subcellular location">
    <subcellularLocation>
        <location evidence="1">Secreted</location>
    </subcellularLocation>
</comment>